<gene>
    <name evidence="1" type="ORF">LOK49_LG09G00614</name>
</gene>
<evidence type="ECO:0000313" key="2">
    <source>
        <dbReference type="Proteomes" id="UP001060215"/>
    </source>
</evidence>
<sequence length="87" mass="10004">MFKEKNFAPLPIIHPITSFHILLSQGSFVWCAALYKNLGNIVLYYVKNFLLNNMVEFVCSGQEFKRCCPYISTAISMLFYSCCKSCN</sequence>
<evidence type="ECO:0000313" key="1">
    <source>
        <dbReference type="EMBL" id="KAI8000352.1"/>
    </source>
</evidence>
<accession>A0ACC0GIP2</accession>
<dbReference type="Proteomes" id="UP001060215">
    <property type="component" value="Chromosome 8"/>
</dbReference>
<reference evidence="1 2" key="1">
    <citation type="journal article" date="2022" name="Plant J.">
        <title>Chromosome-level genome of Camellia lanceoleosa provides a valuable resource for understanding genome evolution and self-incompatibility.</title>
        <authorList>
            <person name="Gong W."/>
            <person name="Xiao S."/>
            <person name="Wang L."/>
            <person name="Liao Z."/>
            <person name="Chang Y."/>
            <person name="Mo W."/>
            <person name="Hu G."/>
            <person name="Li W."/>
            <person name="Zhao G."/>
            <person name="Zhu H."/>
            <person name="Hu X."/>
            <person name="Ji K."/>
            <person name="Xiang X."/>
            <person name="Song Q."/>
            <person name="Yuan D."/>
            <person name="Jin S."/>
            <person name="Zhang L."/>
        </authorList>
    </citation>
    <scope>NUCLEOTIDE SEQUENCE [LARGE SCALE GENOMIC DNA]</scope>
    <source>
        <strain evidence="1">SQ_2022a</strain>
    </source>
</reference>
<proteinExistence type="predicted"/>
<protein>
    <submittedName>
        <fullName evidence="1">Uncharacterized protein</fullName>
    </submittedName>
</protein>
<dbReference type="EMBL" id="CM045765">
    <property type="protein sequence ID" value="KAI8000352.1"/>
    <property type="molecule type" value="Genomic_DNA"/>
</dbReference>
<comment type="caution">
    <text evidence="1">The sequence shown here is derived from an EMBL/GenBank/DDBJ whole genome shotgun (WGS) entry which is preliminary data.</text>
</comment>
<organism evidence="1 2">
    <name type="scientific">Camellia lanceoleosa</name>
    <dbReference type="NCBI Taxonomy" id="1840588"/>
    <lineage>
        <taxon>Eukaryota</taxon>
        <taxon>Viridiplantae</taxon>
        <taxon>Streptophyta</taxon>
        <taxon>Embryophyta</taxon>
        <taxon>Tracheophyta</taxon>
        <taxon>Spermatophyta</taxon>
        <taxon>Magnoliopsida</taxon>
        <taxon>eudicotyledons</taxon>
        <taxon>Gunneridae</taxon>
        <taxon>Pentapetalae</taxon>
        <taxon>asterids</taxon>
        <taxon>Ericales</taxon>
        <taxon>Theaceae</taxon>
        <taxon>Camellia</taxon>
    </lineage>
</organism>
<keyword evidence="2" id="KW-1185">Reference proteome</keyword>
<name>A0ACC0GIP2_9ERIC</name>